<feature type="region of interest" description="Disordered" evidence="1">
    <location>
        <begin position="301"/>
        <end position="445"/>
    </location>
</feature>
<keyword evidence="3" id="KW-1185">Reference proteome</keyword>
<feature type="compositionally biased region" description="Basic residues" evidence="1">
    <location>
        <begin position="401"/>
        <end position="411"/>
    </location>
</feature>
<feature type="compositionally biased region" description="Low complexity" evidence="1">
    <location>
        <begin position="306"/>
        <end position="315"/>
    </location>
</feature>
<feature type="compositionally biased region" description="Basic and acidic residues" evidence="1">
    <location>
        <begin position="365"/>
        <end position="380"/>
    </location>
</feature>
<dbReference type="AlphaFoldDB" id="A0A9P6VT97"/>
<gene>
    <name evidence="2" type="ORF">C6P46_001845</name>
</gene>
<sequence length="925" mass="101037">MSQATPDQLALPLHPDDGDQQELIRSAQQHLAALRTARRLGLGAAANRTLKQKDVEIVGLDPQAAAAAAKDAHHHGSLSSRFARVWRRHGGHAANGHEDEEEVDDSWFRVDDEEARRTVKLSIGKVPKRAAALVGRTVSRGNRQRRSRRHQGRGDEIVSDDGGGGLDSDGGGGGDRYELKGMDTAQRGGDDTFARRNRTYTHRHHHHDHLTPITTTTSTAPASENEDAEDDGDSFVTLELPARFGTGGVGGGGMGGSNAAFPILGYTDSPNGSLSRIVSPASPSSRSATLFPVDSIVSAGGGGGAPLSSSGSASGTPTHKKQQPSQQQQQILTVDEVPDRSGSRPRISRKATALTMTSGSGVLTDVKDKDKDKDKDRDRDDDVDASSRVIETPQSKSPRLSAHRKLHKQHRPASTASAKHPHHSHHHPHRHHHHHSINKGKDLAAETSGATAFELQIAEALKKAGVIRDEEERVESDVLWEHQRGLVVFGLPKFSGNALFQADPPHWCDASFKPSPFNPHTFPCKPYWVWRDSEFMIDMSGDKDEEGWSYAFRFRSHYWRGEPQPIRSFVRRRRWIRTRVYRPEPLLSGAVTHAHALRNALGLAEVAAHPELGPCGANPNPSRSPSPSPTPSPCGEEPASEPIHDLRTACAALPIADDDKVLLFADSSSPAAFLPGGAVDPRNPFISFRQIKTDAAAAMSSAFAPGGRKASELEPMWREAVREINYRRAIGVMRARTRVDRQRVELFRLWFGEYDAASKRANRLSVGGGDGGEASASAAVVVKADGTEGAHETAQKEGAKAIMAATKVIARKERSEVWDPEAGEGTEADVDDVWDVVEHRLDDILLLFDYQLSRQTFLTMLLDIHPVKHAYHRYRGYDASSAQRKATLERGLEARLVFYETAMELVRQYGGKGGWMPEPGSPLDP</sequence>
<dbReference type="EMBL" id="PUHQ01000157">
    <property type="protein sequence ID" value="KAG0654211.1"/>
    <property type="molecule type" value="Genomic_DNA"/>
</dbReference>
<feature type="region of interest" description="Disordered" evidence="1">
    <location>
        <begin position="612"/>
        <end position="641"/>
    </location>
</feature>
<feature type="region of interest" description="Disordered" evidence="1">
    <location>
        <begin position="132"/>
        <end position="232"/>
    </location>
</feature>
<organism evidence="2 3">
    <name type="scientific">Rhodotorula mucilaginosa</name>
    <name type="common">Yeast</name>
    <name type="synonym">Rhodotorula rubra</name>
    <dbReference type="NCBI Taxonomy" id="5537"/>
    <lineage>
        <taxon>Eukaryota</taxon>
        <taxon>Fungi</taxon>
        <taxon>Dikarya</taxon>
        <taxon>Basidiomycota</taxon>
        <taxon>Pucciniomycotina</taxon>
        <taxon>Microbotryomycetes</taxon>
        <taxon>Sporidiobolales</taxon>
        <taxon>Sporidiobolaceae</taxon>
        <taxon>Rhodotorula</taxon>
    </lineage>
</organism>
<evidence type="ECO:0000313" key="3">
    <source>
        <dbReference type="Proteomes" id="UP000777482"/>
    </source>
</evidence>
<feature type="compositionally biased region" description="Pro residues" evidence="1">
    <location>
        <begin position="622"/>
        <end position="632"/>
    </location>
</feature>
<dbReference type="Proteomes" id="UP000777482">
    <property type="component" value="Unassembled WGS sequence"/>
</dbReference>
<accession>A0A9P6VT97</accession>
<protein>
    <recommendedName>
        <fullName evidence="4">Peroxin/Ferlin domain-containing protein</fullName>
    </recommendedName>
</protein>
<reference evidence="2 3" key="1">
    <citation type="submission" date="2020-11" db="EMBL/GenBank/DDBJ databases">
        <title>Kefir isolates.</title>
        <authorList>
            <person name="Marcisauskas S."/>
            <person name="Kim Y."/>
            <person name="Blasche S."/>
        </authorList>
    </citation>
    <scope>NUCLEOTIDE SEQUENCE [LARGE SCALE GENOMIC DNA]</scope>
    <source>
        <strain evidence="2 3">KR</strain>
    </source>
</reference>
<evidence type="ECO:0000256" key="1">
    <source>
        <dbReference type="SAM" id="MobiDB-lite"/>
    </source>
</evidence>
<feature type="compositionally biased region" description="Basic residues" evidence="1">
    <location>
        <begin position="419"/>
        <end position="438"/>
    </location>
</feature>
<comment type="caution">
    <text evidence="2">The sequence shown here is derived from an EMBL/GenBank/DDBJ whole genome shotgun (WGS) entry which is preliminary data.</text>
</comment>
<proteinExistence type="predicted"/>
<evidence type="ECO:0000313" key="2">
    <source>
        <dbReference type="EMBL" id="KAG0654211.1"/>
    </source>
</evidence>
<evidence type="ECO:0008006" key="4">
    <source>
        <dbReference type="Google" id="ProtNLM"/>
    </source>
</evidence>
<dbReference type="OrthoDB" id="272077at2759"/>
<feature type="compositionally biased region" description="Gly residues" evidence="1">
    <location>
        <begin position="161"/>
        <end position="174"/>
    </location>
</feature>
<name>A0A9P6VT97_RHOMI</name>
<feature type="compositionally biased region" description="Basic residues" evidence="1">
    <location>
        <begin position="142"/>
        <end position="151"/>
    </location>
</feature>
<feature type="compositionally biased region" description="Basic residues" evidence="1">
    <location>
        <begin position="195"/>
        <end position="208"/>
    </location>
</feature>